<keyword evidence="2" id="KW-0328">Glycosyltransferase</keyword>
<keyword evidence="2" id="KW-0808">Transferase</keyword>
<feature type="domain" description="Glycosyltransferase 2-like" evidence="1">
    <location>
        <begin position="8"/>
        <end position="130"/>
    </location>
</feature>
<dbReference type="CDD" id="cd06433">
    <property type="entry name" value="GT_2_WfgS_like"/>
    <property type="match status" value="1"/>
</dbReference>
<gene>
    <name evidence="2" type="ORF">Mal15_35470</name>
</gene>
<dbReference type="AlphaFoldDB" id="A0A5B9MDZ8"/>
<dbReference type="GO" id="GO:0016758">
    <property type="term" value="F:hexosyltransferase activity"/>
    <property type="evidence" value="ECO:0007669"/>
    <property type="project" value="UniProtKB-ARBA"/>
</dbReference>
<dbReference type="InterPro" id="IPR001173">
    <property type="entry name" value="Glyco_trans_2-like"/>
</dbReference>
<dbReference type="RefSeq" id="WP_147868870.1">
    <property type="nucleotide sequence ID" value="NZ_CP036264.1"/>
</dbReference>
<dbReference type="Proteomes" id="UP000321353">
    <property type="component" value="Chromosome"/>
</dbReference>
<protein>
    <submittedName>
        <fullName evidence="2">PGL/p-HBAD biosynthesis glycosyltransferase</fullName>
        <ecNumber evidence="2">2.4.1.-</ecNumber>
    </submittedName>
</protein>
<evidence type="ECO:0000313" key="3">
    <source>
        <dbReference type="Proteomes" id="UP000321353"/>
    </source>
</evidence>
<dbReference type="PANTHER" id="PTHR22916">
    <property type="entry name" value="GLYCOSYLTRANSFERASE"/>
    <property type="match status" value="1"/>
</dbReference>
<dbReference type="Pfam" id="PF00535">
    <property type="entry name" value="Glycos_transf_2"/>
    <property type="match status" value="1"/>
</dbReference>
<sequence length="304" mass="34342">MSQSPLVTIVIPSFNQGAYIGQCIESILTQDHRPLEIWVVDGGSTDDTLTVLSQFDYCNEIHWISEPDRGPADAVNKGLKRAGGSILAIQSSDDAYLPGAISTAVSALQANDDVGLVYGDIKKVDQHDRVVYASSQIRHGNLDDLLAKRMWIPQASAFFKASVIDRIGYWNPDLPYTPDIDYWIRIWFEFEVEKLEGVIATIRMHEEQRDRQAAKIVRDWNRMVTESRSIRAASFATRRAAWAGCHRNALEYGAGNDWMVSYHMLMQSVYVPSNLPKLIANWRQAIPGFIPCYKLFSRLRSNST</sequence>
<evidence type="ECO:0000259" key="1">
    <source>
        <dbReference type="Pfam" id="PF00535"/>
    </source>
</evidence>
<accession>A0A5B9MDZ8</accession>
<dbReference type="SUPFAM" id="SSF53448">
    <property type="entry name" value="Nucleotide-diphospho-sugar transferases"/>
    <property type="match status" value="1"/>
</dbReference>
<organism evidence="2 3">
    <name type="scientific">Stieleria maiorica</name>
    <dbReference type="NCBI Taxonomy" id="2795974"/>
    <lineage>
        <taxon>Bacteria</taxon>
        <taxon>Pseudomonadati</taxon>
        <taxon>Planctomycetota</taxon>
        <taxon>Planctomycetia</taxon>
        <taxon>Pirellulales</taxon>
        <taxon>Pirellulaceae</taxon>
        <taxon>Stieleria</taxon>
    </lineage>
</organism>
<proteinExistence type="predicted"/>
<reference evidence="2 3" key="1">
    <citation type="submission" date="2019-02" db="EMBL/GenBank/DDBJ databases">
        <title>Planctomycetal bacteria perform biofilm scaping via a novel small molecule.</title>
        <authorList>
            <person name="Jeske O."/>
            <person name="Boedeker C."/>
            <person name="Wiegand S."/>
            <person name="Breitling P."/>
            <person name="Kallscheuer N."/>
            <person name="Jogler M."/>
            <person name="Rohde M."/>
            <person name="Petersen J."/>
            <person name="Medema M.H."/>
            <person name="Surup F."/>
            <person name="Jogler C."/>
        </authorList>
    </citation>
    <scope>NUCLEOTIDE SEQUENCE [LARGE SCALE GENOMIC DNA]</scope>
    <source>
        <strain evidence="2 3">Mal15</strain>
    </source>
</reference>
<dbReference type="PANTHER" id="PTHR22916:SF3">
    <property type="entry name" value="UDP-GLCNAC:BETAGAL BETA-1,3-N-ACETYLGLUCOSAMINYLTRANSFERASE-LIKE PROTEIN 1"/>
    <property type="match status" value="1"/>
</dbReference>
<dbReference type="KEGG" id="smam:Mal15_35470"/>
<dbReference type="EMBL" id="CP036264">
    <property type="protein sequence ID" value="QEF99482.1"/>
    <property type="molecule type" value="Genomic_DNA"/>
</dbReference>
<dbReference type="InterPro" id="IPR029044">
    <property type="entry name" value="Nucleotide-diphossugar_trans"/>
</dbReference>
<evidence type="ECO:0000313" key="2">
    <source>
        <dbReference type="EMBL" id="QEF99482.1"/>
    </source>
</evidence>
<name>A0A5B9MDZ8_9BACT</name>
<dbReference type="EC" id="2.4.1.-" evidence="2"/>
<keyword evidence="3" id="KW-1185">Reference proteome</keyword>
<dbReference type="Gene3D" id="3.90.550.10">
    <property type="entry name" value="Spore Coat Polysaccharide Biosynthesis Protein SpsA, Chain A"/>
    <property type="match status" value="1"/>
</dbReference>